<dbReference type="Proteomes" id="UP000256924">
    <property type="component" value="Unassembled WGS sequence"/>
</dbReference>
<evidence type="ECO:0000313" key="2">
    <source>
        <dbReference type="Proteomes" id="UP000256924"/>
    </source>
</evidence>
<comment type="caution">
    <text evidence="1">The sequence shown here is derived from an EMBL/GenBank/DDBJ whole genome shotgun (WGS) entry which is preliminary data.</text>
</comment>
<keyword evidence="2" id="KW-1185">Reference proteome</keyword>
<dbReference type="EMBL" id="QNVU01000073">
    <property type="protein sequence ID" value="REC40588.1"/>
    <property type="molecule type" value="Genomic_DNA"/>
</dbReference>
<proteinExistence type="predicted"/>
<accession>A0A3D9AGS4</accession>
<name>A0A3D9AGS4_9FLAO</name>
<evidence type="ECO:0000313" key="1">
    <source>
        <dbReference type="EMBL" id="REC40588.1"/>
    </source>
</evidence>
<organism evidence="1 2">
    <name type="scientific">Candidatus Chryseobacterium massiliense</name>
    <dbReference type="NCBI Taxonomy" id="204089"/>
    <lineage>
        <taxon>Bacteria</taxon>
        <taxon>Pseudomonadati</taxon>
        <taxon>Bacteroidota</taxon>
        <taxon>Flavobacteriia</taxon>
        <taxon>Flavobacteriales</taxon>
        <taxon>Weeksellaceae</taxon>
        <taxon>Chryseobacterium group</taxon>
        <taxon>Chryseobacterium</taxon>
    </lineage>
</organism>
<dbReference type="AlphaFoldDB" id="A0A3D9AGS4"/>
<sequence>MTPKQLKHKNVKNITDKGSLYFDIADIKENHPDLKVDTEKIISVHDVKVIKAKYISECTDFDKSIKGIFKKK</sequence>
<reference evidence="1 2" key="1">
    <citation type="journal article" date="2004" name="Emerg. Infect. Dis.">
        <title>Amoebae-resisting bacteria isolated from human nasal swabs by amoebal coculture.</title>
        <authorList>
            <person name="Greub G."/>
            <person name="La Scola B."/>
            <person name="Raoult D."/>
        </authorList>
    </citation>
    <scope>NUCLEOTIDE SEQUENCE [LARGE SCALE GENOMIC DNA]</scope>
    <source>
        <strain evidence="1 2">CCUG 51329</strain>
    </source>
</reference>
<protein>
    <submittedName>
        <fullName evidence="1">Uncharacterized protein</fullName>
    </submittedName>
</protein>
<dbReference type="RefSeq" id="WP_116100079.1">
    <property type="nucleotide sequence ID" value="NZ_QNVU01000073.1"/>
</dbReference>
<gene>
    <name evidence="1" type="ORF">DRF68_19960</name>
</gene>